<dbReference type="Proteomes" id="UP000671960">
    <property type="component" value="Chromosome"/>
</dbReference>
<dbReference type="RefSeq" id="WP_208228305.1">
    <property type="nucleotide sequence ID" value="NZ_CP050854.1"/>
</dbReference>
<sequence>MEVTNAISLQIIHEATQFKESACEVLLNGKATGVKVSGKVLEAAVKVDDALYLLFLTDDVIFEESLNIFLIRLGSNSTVVDSATIGAMYNTGIFKNIRVASSDSVDFNFMGDNLWKVAVHHAPKLRVPFINEDKRVSRPAGFKRHFSISVN</sequence>
<name>A0ABX7UYY4_9GAMM</name>
<dbReference type="EMBL" id="CP050854">
    <property type="protein sequence ID" value="QTF09812.1"/>
    <property type="molecule type" value="Genomic_DNA"/>
</dbReference>
<keyword evidence="2" id="KW-1185">Reference proteome</keyword>
<evidence type="ECO:0000313" key="1">
    <source>
        <dbReference type="EMBL" id="QTF09812.1"/>
    </source>
</evidence>
<gene>
    <name evidence="1" type="ORF">HC231_19200</name>
</gene>
<reference evidence="1 2" key="1">
    <citation type="submission" date="2020-03" db="EMBL/GenBank/DDBJ databases">
        <authorList>
            <person name="Bakhshi Ganjeh M."/>
        </authorList>
    </citation>
    <scope>NUCLEOTIDE SEQUENCE [LARGE SCALE GENOMIC DNA]</scope>
    <source>
        <strain evidence="2">Iran 50</strain>
    </source>
</reference>
<proteinExistence type="predicted"/>
<evidence type="ECO:0000313" key="2">
    <source>
        <dbReference type="Proteomes" id="UP000671960"/>
    </source>
</evidence>
<accession>A0ABX7UYY4</accession>
<protein>
    <submittedName>
        <fullName evidence="1">Uncharacterized protein</fullName>
    </submittedName>
</protein>
<organism evidence="1 2">
    <name type="scientific">Brenneria izadpanahii</name>
    <dbReference type="NCBI Taxonomy" id="2722756"/>
    <lineage>
        <taxon>Bacteria</taxon>
        <taxon>Pseudomonadati</taxon>
        <taxon>Pseudomonadota</taxon>
        <taxon>Gammaproteobacteria</taxon>
        <taxon>Enterobacterales</taxon>
        <taxon>Pectobacteriaceae</taxon>
        <taxon>Brenneria</taxon>
    </lineage>
</organism>